<dbReference type="Pfam" id="PF20429">
    <property type="entry name" value="Tab2-like_C"/>
    <property type="match status" value="1"/>
</dbReference>
<evidence type="ECO:0008006" key="6">
    <source>
        <dbReference type="Google" id="ProtNLM"/>
    </source>
</evidence>
<dbReference type="OrthoDB" id="420270at2"/>
<dbReference type="RefSeq" id="WP_027843436.1">
    <property type="nucleotide sequence ID" value="NZ_LMTZ01000106.1"/>
</dbReference>
<dbReference type="Proteomes" id="UP000053372">
    <property type="component" value="Unassembled WGS sequence"/>
</dbReference>
<dbReference type="InterPro" id="IPR046760">
    <property type="entry name" value="Tab2-like_N"/>
</dbReference>
<comment type="caution">
    <text evidence="3">The sequence shown here is derived from an EMBL/GenBank/DDBJ whole genome shotgun (WGS) entry which is preliminary data.</text>
</comment>
<dbReference type="EMBL" id="LMTZ01000106">
    <property type="protein sequence ID" value="KST65663.1"/>
    <property type="molecule type" value="Genomic_DNA"/>
</dbReference>
<evidence type="ECO:0000259" key="2">
    <source>
        <dbReference type="Pfam" id="PF20429"/>
    </source>
</evidence>
<keyword evidence="5" id="KW-1185">Reference proteome</keyword>
<evidence type="ECO:0000313" key="4">
    <source>
        <dbReference type="EMBL" id="KST65663.1"/>
    </source>
</evidence>
<dbReference type="Pfam" id="PF06485">
    <property type="entry name" value="Tab2-like_N"/>
    <property type="match status" value="1"/>
</dbReference>
<dbReference type="EMBL" id="LMTZ01000109">
    <property type="protein sequence ID" value="KST65283.1"/>
    <property type="molecule type" value="Genomic_DNA"/>
</dbReference>
<organism evidence="3 5">
    <name type="scientific">Mastigocoleus testarum BC008</name>
    <dbReference type="NCBI Taxonomy" id="371196"/>
    <lineage>
        <taxon>Bacteria</taxon>
        <taxon>Bacillati</taxon>
        <taxon>Cyanobacteriota</taxon>
        <taxon>Cyanophyceae</taxon>
        <taxon>Nostocales</taxon>
        <taxon>Hapalosiphonaceae</taxon>
        <taxon>Mastigocoleus</taxon>
    </lineage>
</organism>
<name>A0A0V7ZL65_9CYAN</name>
<sequence>MKIWQADFYRSPQQDASTEVFWDLLICDPKLDFKYEASCPQSQANSTWLASQFQQVGEKPDVIQVFRPQSLSLIEQAGNNLGIKVEPTRRTTALKEWLQEKQYPIALDKPPPMPLPENLWGQEWRLATLPAGDIVDIFGDRPIPILDMPDYCLPINLGLASTVKIPGIVIYGGRQSMRLARWFQEVRPVEINYIAGAPDGFVLEAGLIDRWVVVTFEDKEVAAAAQNYQQRKQESKGLHFLLIQPDDSGMTYSGFWLLRDEK</sequence>
<dbReference type="GO" id="GO:0003723">
    <property type="term" value="F:RNA binding"/>
    <property type="evidence" value="ECO:0007669"/>
    <property type="project" value="InterPro"/>
</dbReference>
<protein>
    <recommendedName>
        <fullName evidence="6">DUF1092 family protein</fullName>
    </recommendedName>
</protein>
<dbReference type="InterPro" id="IPR009472">
    <property type="entry name" value="Tab2-like"/>
</dbReference>
<feature type="domain" description="RNA-binding protein Tab2/Atab2 C-terminal" evidence="2">
    <location>
        <begin position="104"/>
        <end position="259"/>
    </location>
</feature>
<evidence type="ECO:0000313" key="5">
    <source>
        <dbReference type="Proteomes" id="UP000053372"/>
    </source>
</evidence>
<reference evidence="3 5" key="1">
    <citation type="journal article" date="2015" name="Genome Announc.">
        <title>Draft Genome of the Euendolithic (true boring) Cyanobacterium Mastigocoleus testarum strain BC008.</title>
        <authorList>
            <person name="Guida B.S."/>
            <person name="Garcia-Pichel F."/>
        </authorList>
    </citation>
    <scope>NUCLEOTIDE SEQUENCE [LARGE SCALE GENOMIC DNA]</scope>
    <source>
        <strain evidence="3 5">BC008</strain>
    </source>
</reference>
<gene>
    <name evidence="3" type="ORF">BC008_21020</name>
    <name evidence="4" type="ORF">BC008_22065</name>
</gene>
<accession>A0A0V7ZL65</accession>
<proteinExistence type="predicted"/>
<dbReference type="PANTHER" id="PTHR34556:SF2">
    <property type="entry name" value="PROTEIN TAB2 HOMOLOG, CHLOROPLASTIC"/>
    <property type="match status" value="1"/>
</dbReference>
<feature type="domain" description="RNA-binding protein Tab2-like N-terminal" evidence="1">
    <location>
        <begin position="3"/>
        <end position="101"/>
    </location>
</feature>
<dbReference type="PANTHER" id="PTHR34556">
    <property type="match status" value="1"/>
</dbReference>
<dbReference type="AlphaFoldDB" id="A0A0V7ZL65"/>
<evidence type="ECO:0000259" key="1">
    <source>
        <dbReference type="Pfam" id="PF06485"/>
    </source>
</evidence>
<dbReference type="InterPro" id="IPR046761">
    <property type="entry name" value="Tab2-like_C"/>
</dbReference>
<evidence type="ECO:0000313" key="3">
    <source>
        <dbReference type="EMBL" id="KST65283.1"/>
    </source>
</evidence>